<gene>
    <name evidence="2" type="ORF">GRX01_03150</name>
</gene>
<feature type="domain" description="Halobacterial output" evidence="1">
    <location>
        <begin position="16"/>
        <end position="82"/>
    </location>
</feature>
<evidence type="ECO:0000259" key="1">
    <source>
        <dbReference type="Pfam" id="PF18545"/>
    </source>
</evidence>
<sequence length="85" mass="9470">MDVETPAHRTDWTEFESPSTAVVVTVAETLDVEEDQLPVLNEYVDGDALDTLLRQPDSKVDLSFTYDAVEVRVSSDGRLAVESRQ</sequence>
<organism evidence="2 3">
    <name type="scientific">Halobaculum saliterrae</name>
    <dbReference type="NCBI Taxonomy" id="2073113"/>
    <lineage>
        <taxon>Archaea</taxon>
        <taxon>Methanobacteriati</taxon>
        <taxon>Methanobacteriota</taxon>
        <taxon>Stenosarchaea group</taxon>
        <taxon>Halobacteria</taxon>
        <taxon>Halobacteriales</taxon>
        <taxon>Haloferacaceae</taxon>
        <taxon>Halobaculum</taxon>
    </lineage>
</organism>
<accession>A0A6B0SUS0</accession>
<keyword evidence="3" id="KW-1185">Reference proteome</keyword>
<evidence type="ECO:0000313" key="2">
    <source>
        <dbReference type="EMBL" id="MXR40353.1"/>
    </source>
</evidence>
<proteinExistence type="predicted"/>
<dbReference type="RefSeq" id="WP_159663390.1">
    <property type="nucleotide sequence ID" value="NZ_WUUS01000002.1"/>
</dbReference>
<evidence type="ECO:0000313" key="3">
    <source>
        <dbReference type="Proteomes" id="UP000437065"/>
    </source>
</evidence>
<reference evidence="2 3" key="1">
    <citation type="submission" date="2019-12" db="EMBL/GenBank/DDBJ databases">
        <title>Isolation and characterization of three novel carbon monoxide-oxidizing members of Halobacteria from salione crusts and soils.</title>
        <authorList>
            <person name="Myers M.R."/>
            <person name="King G.M."/>
        </authorList>
    </citation>
    <scope>NUCLEOTIDE SEQUENCE [LARGE SCALE GENOMIC DNA]</scope>
    <source>
        <strain evidence="2 3">WSA2</strain>
    </source>
</reference>
<dbReference type="EMBL" id="WUUS01000002">
    <property type="protein sequence ID" value="MXR40353.1"/>
    <property type="molecule type" value="Genomic_DNA"/>
</dbReference>
<dbReference type="AlphaFoldDB" id="A0A6B0SUS0"/>
<comment type="caution">
    <text evidence="2">The sequence shown here is derived from an EMBL/GenBank/DDBJ whole genome shotgun (WGS) entry which is preliminary data.</text>
</comment>
<name>A0A6B0SUS0_9EURY</name>
<dbReference type="Pfam" id="PF18545">
    <property type="entry name" value="HalOD1"/>
    <property type="match status" value="1"/>
</dbReference>
<dbReference type="Proteomes" id="UP000437065">
    <property type="component" value="Unassembled WGS sequence"/>
</dbReference>
<dbReference type="InterPro" id="IPR040624">
    <property type="entry name" value="HalOD1"/>
</dbReference>
<protein>
    <recommendedName>
        <fullName evidence="1">Halobacterial output domain-containing protein</fullName>
    </recommendedName>
</protein>